<dbReference type="InterPro" id="IPR043917">
    <property type="entry name" value="DUF5753"/>
</dbReference>
<dbReference type="Proteomes" id="UP000176101">
    <property type="component" value="Unassembled WGS sequence"/>
</dbReference>
<organism evidence="2 3">
    <name type="scientific">Streptomyces oceani</name>
    <dbReference type="NCBI Taxonomy" id="1075402"/>
    <lineage>
        <taxon>Bacteria</taxon>
        <taxon>Bacillati</taxon>
        <taxon>Actinomycetota</taxon>
        <taxon>Actinomycetes</taxon>
        <taxon>Kitasatosporales</taxon>
        <taxon>Streptomycetaceae</taxon>
        <taxon>Streptomyces</taxon>
    </lineage>
</organism>
<dbReference type="PATRIC" id="fig|1075402.3.peg.899"/>
<dbReference type="AlphaFoldDB" id="A0A1E7JW73"/>
<comment type="caution">
    <text evidence="2">The sequence shown here is derived from an EMBL/GenBank/DDBJ whole genome shotgun (WGS) entry which is preliminary data.</text>
</comment>
<sequence length="270" mass="30156">MEQNGQPPVAWRYCGNQLKLWRTGAGVTREQLGEAARYSPDTVKSMEQGARMPTPQLLDAADDLLCAGGKLRAATQYLRREKFPARSQDFMAYEAAAVSLWSYEVSLVPGLLQTRAYAERLIGGHSPPLDDMTVEERVNARLERQSILGQRPPTAFSFVIYEAVLRCPLGGTAVYKGQLAHLLEMSARRNVSIQVLPFERAVPAALSGPMVLLESRDFERPAFVEGQSMSQLISDPEKVNTLTQRHGMIRMQALSAEESERFIKRMVDEL</sequence>
<dbReference type="SMART" id="SM00530">
    <property type="entry name" value="HTH_XRE"/>
    <property type="match status" value="1"/>
</dbReference>
<dbReference type="Pfam" id="PF13560">
    <property type="entry name" value="HTH_31"/>
    <property type="match status" value="1"/>
</dbReference>
<dbReference type="Pfam" id="PF19054">
    <property type="entry name" value="DUF5753"/>
    <property type="match status" value="1"/>
</dbReference>
<dbReference type="GO" id="GO:0003677">
    <property type="term" value="F:DNA binding"/>
    <property type="evidence" value="ECO:0007669"/>
    <property type="project" value="UniProtKB-KW"/>
</dbReference>
<dbReference type="PROSITE" id="PS50943">
    <property type="entry name" value="HTH_CROC1"/>
    <property type="match status" value="1"/>
</dbReference>
<dbReference type="EMBL" id="LJGU01000150">
    <property type="protein sequence ID" value="OEU95773.1"/>
    <property type="molecule type" value="Genomic_DNA"/>
</dbReference>
<dbReference type="Gene3D" id="1.10.260.40">
    <property type="entry name" value="lambda repressor-like DNA-binding domains"/>
    <property type="match status" value="1"/>
</dbReference>
<evidence type="ECO:0000313" key="3">
    <source>
        <dbReference type="Proteomes" id="UP000176101"/>
    </source>
</evidence>
<keyword evidence="2" id="KW-0238">DNA-binding</keyword>
<dbReference type="RefSeq" id="WP_070198678.1">
    <property type="nucleotide sequence ID" value="NZ_LJGU01000150.1"/>
</dbReference>
<dbReference type="SUPFAM" id="SSF47413">
    <property type="entry name" value="lambda repressor-like DNA-binding domains"/>
    <property type="match status" value="1"/>
</dbReference>
<name>A0A1E7JW73_9ACTN</name>
<dbReference type="CDD" id="cd00093">
    <property type="entry name" value="HTH_XRE"/>
    <property type="match status" value="1"/>
</dbReference>
<protein>
    <submittedName>
        <fullName evidence="2">DNA-binding protein</fullName>
    </submittedName>
</protein>
<reference evidence="2 3" key="1">
    <citation type="journal article" date="2016" name="Front. Microbiol.">
        <title>Comparative Genomics Analysis of Streptomyces Species Reveals Their Adaptation to the Marine Environment and Their Diversity at the Genomic Level.</title>
        <authorList>
            <person name="Tian X."/>
            <person name="Zhang Z."/>
            <person name="Yang T."/>
            <person name="Chen M."/>
            <person name="Li J."/>
            <person name="Chen F."/>
            <person name="Yang J."/>
            <person name="Li W."/>
            <person name="Zhang B."/>
            <person name="Zhang Z."/>
            <person name="Wu J."/>
            <person name="Zhang C."/>
            <person name="Long L."/>
            <person name="Xiao J."/>
        </authorList>
    </citation>
    <scope>NUCLEOTIDE SEQUENCE [LARGE SCALE GENOMIC DNA]</scope>
    <source>
        <strain evidence="2 3">SCSIO 02100</strain>
    </source>
</reference>
<evidence type="ECO:0000259" key="1">
    <source>
        <dbReference type="PROSITE" id="PS50943"/>
    </source>
</evidence>
<dbReference type="InterPro" id="IPR010982">
    <property type="entry name" value="Lambda_DNA-bd_dom_sf"/>
</dbReference>
<gene>
    <name evidence="2" type="ORF">AN216_23370</name>
</gene>
<evidence type="ECO:0000313" key="2">
    <source>
        <dbReference type="EMBL" id="OEU95773.1"/>
    </source>
</evidence>
<dbReference type="STRING" id="1075402.AN216_23370"/>
<feature type="domain" description="HTH cro/C1-type" evidence="1">
    <location>
        <begin position="18"/>
        <end position="58"/>
    </location>
</feature>
<keyword evidence="3" id="KW-1185">Reference proteome</keyword>
<dbReference type="InterPro" id="IPR001387">
    <property type="entry name" value="Cro/C1-type_HTH"/>
</dbReference>
<proteinExistence type="predicted"/>
<accession>A0A1E7JW73</accession>